<dbReference type="PANTHER" id="PTHR22789:SF0">
    <property type="entry name" value="3-OXO-TETRONATE 4-PHOSPHATE DECARBOXYLASE-RELATED"/>
    <property type="match status" value="1"/>
</dbReference>
<organism evidence="4 5">
    <name type="scientific">Kribbella kalugense</name>
    <dbReference type="NCBI Taxonomy" id="2512221"/>
    <lineage>
        <taxon>Bacteria</taxon>
        <taxon>Bacillati</taxon>
        <taxon>Actinomycetota</taxon>
        <taxon>Actinomycetes</taxon>
        <taxon>Propionibacteriales</taxon>
        <taxon>Kribbellaceae</taxon>
        <taxon>Kribbella</taxon>
    </lineage>
</organism>
<keyword evidence="1" id="KW-0479">Metal-binding</keyword>
<proteinExistence type="predicted"/>
<feature type="domain" description="Class II aldolase/adducin N-terminal" evidence="3">
    <location>
        <begin position="5"/>
        <end position="177"/>
    </location>
</feature>
<dbReference type="InterPro" id="IPR036409">
    <property type="entry name" value="Aldolase_II/adducin_N_sf"/>
</dbReference>
<dbReference type="OrthoDB" id="3729465at2"/>
<keyword evidence="5" id="KW-1185">Reference proteome</keyword>
<dbReference type="PANTHER" id="PTHR22789">
    <property type="entry name" value="FUCULOSE PHOSPHATE ALDOLASE"/>
    <property type="match status" value="1"/>
</dbReference>
<name>A0A4V6Q8J1_9ACTN</name>
<evidence type="ECO:0000313" key="4">
    <source>
        <dbReference type="EMBL" id="TDW24194.1"/>
    </source>
</evidence>
<gene>
    <name evidence="4" type="ORF">EV650_3062</name>
</gene>
<evidence type="ECO:0000256" key="2">
    <source>
        <dbReference type="ARBA" id="ARBA00023239"/>
    </source>
</evidence>
<dbReference type="InterPro" id="IPR050197">
    <property type="entry name" value="Aldolase_class_II_sugar_metab"/>
</dbReference>
<accession>A0A4V6Q8J1</accession>
<reference evidence="4 5" key="1">
    <citation type="submission" date="2019-03" db="EMBL/GenBank/DDBJ databases">
        <title>Genomic Encyclopedia of Type Strains, Phase III (KMG-III): the genomes of soil and plant-associated and newly described type strains.</title>
        <authorList>
            <person name="Whitman W."/>
        </authorList>
    </citation>
    <scope>NUCLEOTIDE SEQUENCE [LARGE SCALE GENOMIC DNA]</scope>
    <source>
        <strain evidence="4 5">VKM Ac-2570</strain>
    </source>
</reference>
<dbReference type="GO" id="GO:0016832">
    <property type="term" value="F:aldehyde-lyase activity"/>
    <property type="evidence" value="ECO:0007669"/>
    <property type="project" value="TreeGrafter"/>
</dbReference>
<dbReference type="Gene3D" id="3.40.225.10">
    <property type="entry name" value="Class II aldolase/adducin N-terminal domain"/>
    <property type="match status" value="1"/>
</dbReference>
<sequence>MTPDAEVRIAGRALARAGLVHAYGHCSARLGTGVIVVSPAAPLGLVAPDDVCPMVPLDGPLPATVLGEVRMHRAVYRSRADVGAICRIQPPAVMALSVLGRSPRAVHGFSSYFAGGVPMFDSPVLVRDDAAAEAVAELLGGAAAIVLRGNGALVVAPDLRTAVCLAWYLEDTARTELAVLPAGSDVCLLTADEAERRATWEGGLAERMWAYLTAGDREL</sequence>
<dbReference type="Proteomes" id="UP000295447">
    <property type="component" value="Unassembled WGS sequence"/>
</dbReference>
<dbReference type="EMBL" id="SODF01000001">
    <property type="protein sequence ID" value="TDW24194.1"/>
    <property type="molecule type" value="Genomic_DNA"/>
</dbReference>
<dbReference type="Pfam" id="PF00596">
    <property type="entry name" value="Aldolase_II"/>
    <property type="match status" value="1"/>
</dbReference>
<dbReference type="SUPFAM" id="SSF53639">
    <property type="entry name" value="AraD/HMP-PK domain-like"/>
    <property type="match status" value="1"/>
</dbReference>
<dbReference type="AlphaFoldDB" id="A0A4V6Q8J1"/>
<evidence type="ECO:0000313" key="5">
    <source>
        <dbReference type="Proteomes" id="UP000295447"/>
    </source>
</evidence>
<dbReference type="InterPro" id="IPR001303">
    <property type="entry name" value="Aldolase_II/adducin_N"/>
</dbReference>
<keyword evidence="2" id="KW-0456">Lyase</keyword>
<comment type="caution">
    <text evidence="4">The sequence shown here is derived from an EMBL/GenBank/DDBJ whole genome shotgun (WGS) entry which is preliminary data.</text>
</comment>
<evidence type="ECO:0000259" key="3">
    <source>
        <dbReference type="SMART" id="SM01007"/>
    </source>
</evidence>
<dbReference type="GO" id="GO:0005829">
    <property type="term" value="C:cytosol"/>
    <property type="evidence" value="ECO:0007669"/>
    <property type="project" value="TreeGrafter"/>
</dbReference>
<dbReference type="RefSeq" id="WP_134119391.1">
    <property type="nucleotide sequence ID" value="NZ_SODF01000001.1"/>
</dbReference>
<protein>
    <submittedName>
        <fullName evidence="4">HCOMODA/2-hydroxy-3-carboxy-muconic semialdehyde decarboxylase</fullName>
    </submittedName>
</protein>
<dbReference type="GO" id="GO:0019323">
    <property type="term" value="P:pentose catabolic process"/>
    <property type="evidence" value="ECO:0007669"/>
    <property type="project" value="TreeGrafter"/>
</dbReference>
<evidence type="ECO:0000256" key="1">
    <source>
        <dbReference type="ARBA" id="ARBA00022723"/>
    </source>
</evidence>
<dbReference type="SMART" id="SM01007">
    <property type="entry name" value="Aldolase_II"/>
    <property type="match status" value="1"/>
</dbReference>
<dbReference type="GO" id="GO:0046872">
    <property type="term" value="F:metal ion binding"/>
    <property type="evidence" value="ECO:0007669"/>
    <property type="project" value="UniProtKB-KW"/>
</dbReference>